<keyword evidence="7" id="KW-1185">Reference proteome</keyword>
<reference evidence="6 7" key="1">
    <citation type="submission" date="2024-09" db="EMBL/GenBank/DDBJ databases">
        <authorList>
            <person name="Sun Q."/>
            <person name="Mori K."/>
        </authorList>
    </citation>
    <scope>NUCLEOTIDE SEQUENCE [LARGE SCALE GENOMIC DNA]</scope>
    <source>
        <strain evidence="6 7">CCM 7759</strain>
    </source>
</reference>
<evidence type="ECO:0000256" key="1">
    <source>
        <dbReference type="ARBA" id="ARBA00022714"/>
    </source>
</evidence>
<dbReference type="InterPro" id="IPR017941">
    <property type="entry name" value="Rieske_2Fe-2S"/>
</dbReference>
<keyword evidence="3" id="KW-0408">Iron</keyword>
<dbReference type="SUPFAM" id="SSF50022">
    <property type="entry name" value="ISP domain"/>
    <property type="match status" value="1"/>
</dbReference>
<keyword evidence="2" id="KW-0479">Metal-binding</keyword>
<proteinExistence type="predicted"/>
<protein>
    <submittedName>
        <fullName evidence="6">Rieske 2Fe-2S domain-containing protein</fullName>
    </submittedName>
</protein>
<evidence type="ECO:0000256" key="2">
    <source>
        <dbReference type="ARBA" id="ARBA00022723"/>
    </source>
</evidence>
<dbReference type="RefSeq" id="WP_377467867.1">
    <property type="nucleotide sequence ID" value="NZ_JBHLWN010000008.1"/>
</dbReference>
<name>A0ABV6DEI7_9BACL</name>
<organism evidence="6 7">
    <name type="scientific">Paenibacillus chartarius</name>
    <dbReference type="NCBI Taxonomy" id="747481"/>
    <lineage>
        <taxon>Bacteria</taxon>
        <taxon>Bacillati</taxon>
        <taxon>Bacillota</taxon>
        <taxon>Bacilli</taxon>
        <taxon>Bacillales</taxon>
        <taxon>Paenibacillaceae</taxon>
        <taxon>Paenibacillus</taxon>
    </lineage>
</organism>
<accession>A0ABV6DEI7</accession>
<sequence>MGIIERQQHNRNHAVNNKIKHRIVPLMFTCTAATVTCILHHITFRYDGTIRFIPDMHPFGGQSRGMSLFDPGK</sequence>
<evidence type="ECO:0000313" key="6">
    <source>
        <dbReference type="EMBL" id="MFC0211058.1"/>
    </source>
</evidence>
<dbReference type="Proteomes" id="UP001589776">
    <property type="component" value="Unassembled WGS sequence"/>
</dbReference>
<evidence type="ECO:0000256" key="4">
    <source>
        <dbReference type="ARBA" id="ARBA00023014"/>
    </source>
</evidence>
<evidence type="ECO:0000259" key="5">
    <source>
        <dbReference type="Pfam" id="PF00355"/>
    </source>
</evidence>
<dbReference type="Pfam" id="PF00355">
    <property type="entry name" value="Rieske"/>
    <property type="match status" value="1"/>
</dbReference>
<keyword evidence="1" id="KW-0001">2Fe-2S</keyword>
<comment type="caution">
    <text evidence="6">The sequence shown here is derived from an EMBL/GenBank/DDBJ whole genome shotgun (WGS) entry which is preliminary data.</text>
</comment>
<dbReference type="InterPro" id="IPR036922">
    <property type="entry name" value="Rieske_2Fe-2S_sf"/>
</dbReference>
<evidence type="ECO:0000256" key="3">
    <source>
        <dbReference type="ARBA" id="ARBA00023004"/>
    </source>
</evidence>
<dbReference type="Gene3D" id="2.102.10.10">
    <property type="entry name" value="Rieske [2Fe-2S] iron-sulphur domain"/>
    <property type="match status" value="1"/>
</dbReference>
<feature type="domain" description="Rieske" evidence="5">
    <location>
        <begin position="5"/>
        <end position="58"/>
    </location>
</feature>
<dbReference type="EMBL" id="JBHLWN010000008">
    <property type="protein sequence ID" value="MFC0211058.1"/>
    <property type="molecule type" value="Genomic_DNA"/>
</dbReference>
<evidence type="ECO:0000313" key="7">
    <source>
        <dbReference type="Proteomes" id="UP001589776"/>
    </source>
</evidence>
<gene>
    <name evidence="6" type="ORF">ACFFK0_01125</name>
</gene>
<keyword evidence="4" id="KW-0411">Iron-sulfur</keyword>